<dbReference type="Proteomes" id="UP000239772">
    <property type="component" value="Unassembled WGS sequence"/>
</dbReference>
<dbReference type="Pfam" id="PF11836">
    <property type="entry name" value="Phage_TAC_11"/>
    <property type="match status" value="1"/>
</dbReference>
<comment type="caution">
    <text evidence="1">The sequence shown here is derived from an EMBL/GenBank/DDBJ whole genome shotgun (WGS) entry which is preliminary data.</text>
</comment>
<evidence type="ECO:0000313" key="1">
    <source>
        <dbReference type="EMBL" id="PSC04522.1"/>
    </source>
</evidence>
<proteinExistence type="predicted"/>
<evidence type="ECO:0000313" key="2">
    <source>
        <dbReference type="Proteomes" id="UP000239772"/>
    </source>
</evidence>
<sequence>MPNLRRGDAELVLGGRRFTLRLTLGALAELEAAFAAESLDDLGRRFASGALSARDLVRLLGAGIRGGGADLSDEEVAALPLGEGLEAVADAIARMLLQAFGSGGDRSPRP</sequence>
<reference evidence="2" key="1">
    <citation type="submission" date="2018-03" db="EMBL/GenBank/DDBJ databases">
        <authorList>
            <person name="Sun L."/>
            <person name="Liu H."/>
            <person name="Chen W."/>
            <person name="Huang K."/>
            <person name="Liu W."/>
            <person name="Gao X."/>
        </authorList>
    </citation>
    <scope>NUCLEOTIDE SEQUENCE [LARGE SCALE GENOMIC DNA]</scope>
    <source>
        <strain evidence="2">SH9</strain>
    </source>
</reference>
<accession>A0A2T1HSA4</accession>
<dbReference type="RefSeq" id="WP_106337546.1">
    <property type="nucleotide sequence ID" value="NZ_PVZS01000013.1"/>
</dbReference>
<gene>
    <name evidence="1" type="ORF">SLNSH_13585</name>
</gene>
<dbReference type="InterPro" id="IPR021791">
    <property type="entry name" value="Phage_TAC_11"/>
</dbReference>
<keyword evidence="2" id="KW-1185">Reference proteome</keyword>
<protein>
    <submittedName>
        <fullName evidence="1">Gene transfer agent family protein</fullName>
    </submittedName>
</protein>
<name>A0A2T1HSA4_9HYPH</name>
<dbReference type="EMBL" id="PVZS01000013">
    <property type="protein sequence ID" value="PSC04522.1"/>
    <property type="molecule type" value="Genomic_DNA"/>
</dbReference>
<organism evidence="1 2">
    <name type="scientific">Alsobacter soli</name>
    <dbReference type="NCBI Taxonomy" id="2109933"/>
    <lineage>
        <taxon>Bacteria</taxon>
        <taxon>Pseudomonadati</taxon>
        <taxon>Pseudomonadota</taxon>
        <taxon>Alphaproteobacteria</taxon>
        <taxon>Hyphomicrobiales</taxon>
        <taxon>Alsobacteraceae</taxon>
        <taxon>Alsobacter</taxon>
    </lineage>
</organism>
<dbReference type="OrthoDB" id="7206814at2"/>
<dbReference type="AlphaFoldDB" id="A0A2T1HSA4"/>